<reference evidence="1 2" key="1">
    <citation type="submission" date="2020-04" db="EMBL/GenBank/DDBJ databases">
        <title>Genome sequencing of novel species.</title>
        <authorList>
            <person name="Heo J."/>
            <person name="Kim S.-J."/>
            <person name="Kim J.-S."/>
            <person name="Hong S.-B."/>
            <person name="Kwon S.-W."/>
        </authorList>
    </citation>
    <scope>NUCLEOTIDE SEQUENCE [LARGE SCALE GENOMIC DNA]</scope>
    <source>
        <strain evidence="1 2">F39-2</strain>
    </source>
</reference>
<evidence type="ECO:0000313" key="1">
    <source>
        <dbReference type="EMBL" id="QJD96260.1"/>
    </source>
</evidence>
<dbReference type="AlphaFoldDB" id="A0A7L5DYS8"/>
<keyword evidence="2" id="KW-1185">Reference proteome</keyword>
<dbReference type="EMBL" id="CP051682">
    <property type="protein sequence ID" value="QJD96260.1"/>
    <property type="molecule type" value="Genomic_DNA"/>
</dbReference>
<name>A0A7L5DYS8_9SPHI</name>
<proteinExistence type="predicted"/>
<sequence length="50" mass="5476">MKRKTFKITRSTLCTFANPVSGPKPSMETDPTTSVVTTTATGVFTVRVQR</sequence>
<dbReference type="Proteomes" id="UP000503278">
    <property type="component" value="Chromosome"/>
</dbReference>
<dbReference type="RefSeq" id="WP_169607469.1">
    <property type="nucleotide sequence ID" value="NZ_CP051682.1"/>
</dbReference>
<protein>
    <submittedName>
        <fullName evidence="1">Uncharacterized protein</fullName>
    </submittedName>
</protein>
<evidence type="ECO:0000313" key="2">
    <source>
        <dbReference type="Proteomes" id="UP000503278"/>
    </source>
</evidence>
<accession>A0A7L5DYS8</accession>
<dbReference type="KEGG" id="mrob:HH214_10485"/>
<organism evidence="1 2">
    <name type="scientific">Mucilaginibacter robiniae</name>
    <dbReference type="NCBI Taxonomy" id="2728022"/>
    <lineage>
        <taxon>Bacteria</taxon>
        <taxon>Pseudomonadati</taxon>
        <taxon>Bacteroidota</taxon>
        <taxon>Sphingobacteriia</taxon>
        <taxon>Sphingobacteriales</taxon>
        <taxon>Sphingobacteriaceae</taxon>
        <taxon>Mucilaginibacter</taxon>
    </lineage>
</organism>
<gene>
    <name evidence="1" type="ORF">HH214_10485</name>
</gene>